<dbReference type="InterPro" id="IPR003961">
    <property type="entry name" value="FN3_dom"/>
</dbReference>
<feature type="region of interest" description="Disordered" evidence="2">
    <location>
        <begin position="110"/>
        <end position="196"/>
    </location>
</feature>
<name>A0A8J6FUD7_ELECQ</name>
<dbReference type="GO" id="GO:0043235">
    <property type="term" value="C:receptor complex"/>
    <property type="evidence" value="ECO:0007669"/>
    <property type="project" value="TreeGrafter"/>
</dbReference>
<organism evidence="6 7">
    <name type="scientific">Eleutherodactylus coqui</name>
    <name type="common">Puerto Rican coqui</name>
    <dbReference type="NCBI Taxonomy" id="57060"/>
    <lineage>
        <taxon>Eukaryota</taxon>
        <taxon>Metazoa</taxon>
        <taxon>Chordata</taxon>
        <taxon>Craniata</taxon>
        <taxon>Vertebrata</taxon>
        <taxon>Euteleostomi</taxon>
        <taxon>Amphibia</taxon>
        <taxon>Batrachia</taxon>
        <taxon>Anura</taxon>
        <taxon>Neobatrachia</taxon>
        <taxon>Hyloidea</taxon>
        <taxon>Eleutherodactylidae</taxon>
        <taxon>Eleutherodactylinae</taxon>
        <taxon>Eleutherodactylus</taxon>
        <taxon>Eleutherodactylus</taxon>
    </lineage>
</organism>
<accession>A0A8J6FUD7</accession>
<evidence type="ECO:0000256" key="1">
    <source>
        <dbReference type="ARBA" id="ARBA00023157"/>
    </source>
</evidence>
<dbReference type="InterPro" id="IPR013783">
    <property type="entry name" value="Ig-like_fold"/>
</dbReference>
<dbReference type="Pfam" id="PF00041">
    <property type="entry name" value="fn3"/>
    <property type="match status" value="2"/>
</dbReference>
<feature type="compositionally biased region" description="Low complexity" evidence="2">
    <location>
        <begin position="183"/>
        <end position="196"/>
    </location>
</feature>
<dbReference type="Gene3D" id="2.60.40.10">
    <property type="entry name" value="Immunoglobulins"/>
    <property type="match status" value="2"/>
</dbReference>
<protein>
    <submittedName>
        <fullName evidence="6">Uncharacterized protein</fullName>
    </submittedName>
</protein>
<evidence type="ECO:0000259" key="4">
    <source>
        <dbReference type="PROSITE" id="PS50853"/>
    </source>
</evidence>
<feature type="region of interest" description="Disordered" evidence="2">
    <location>
        <begin position="239"/>
        <end position="263"/>
    </location>
</feature>
<dbReference type="InterPro" id="IPR050713">
    <property type="entry name" value="RTP_Phos/Ushers"/>
</dbReference>
<dbReference type="SMART" id="SM00060">
    <property type="entry name" value="FN3"/>
    <property type="match status" value="2"/>
</dbReference>
<comment type="caution">
    <text evidence="6">The sequence shown here is derived from an EMBL/GenBank/DDBJ whole genome shotgun (WGS) entry which is preliminary data.</text>
</comment>
<feature type="compositionally biased region" description="Polar residues" evidence="2">
    <location>
        <begin position="251"/>
        <end position="263"/>
    </location>
</feature>
<feature type="compositionally biased region" description="Polar residues" evidence="2">
    <location>
        <begin position="117"/>
        <end position="146"/>
    </location>
</feature>
<dbReference type="SUPFAM" id="SSF49265">
    <property type="entry name" value="Fibronectin type III"/>
    <property type="match status" value="1"/>
</dbReference>
<dbReference type="CDD" id="cd00063">
    <property type="entry name" value="FN3"/>
    <property type="match status" value="2"/>
</dbReference>
<dbReference type="EMBL" id="WNTK01000001">
    <property type="protein sequence ID" value="KAG9493907.1"/>
    <property type="molecule type" value="Genomic_DNA"/>
</dbReference>
<feature type="signal peptide" evidence="3">
    <location>
        <begin position="1"/>
        <end position="26"/>
    </location>
</feature>
<dbReference type="PROSITE" id="PS50853">
    <property type="entry name" value="FN3"/>
    <property type="match status" value="1"/>
</dbReference>
<dbReference type="PROSITE" id="PS50958">
    <property type="entry name" value="SMB_2"/>
    <property type="match status" value="1"/>
</dbReference>
<dbReference type="AlphaFoldDB" id="A0A8J6FUD7"/>
<keyword evidence="1" id="KW-1015">Disulfide bond</keyword>
<sequence length="541" mass="59107">MAYRFFVSASWISLFFSLWATDEVFSKGCSAQPKLCCLGHDDSCFRSCFCDEFCLIAKDCCSDYKTTCLSGKTTGSPHTRISSLQSNTTTEVILRTEFIQNTSAETSAELCTRSERSTAVTMTPGHTATMQSVEEESLNATTGSKGETNEPPSMVPVLSSQSTTEAIPSREILWSASPQTSVPPTTRNTAANRTPNHTAMLQSVETTSLNATTGLIDTTTASILSTLYTWSTSIEMKTTEKSTSDSVPPFGNNTTRSQTNQQFTSTARNTTEFSSALEHGTTLNTQTSNIAGSSQSEETTLIKTTINVRKIKNLTVFNITTTSVCLMWEKTDVNESSYLIRILEEPSFNRIVTTTSDTVGGLIPGNYYTFVVCVIVGNAEGKNSSISTYTRPESVTNLKASNINRNSLTLSWDAPIGNRSFYIVNVIGDIFLTKSTVYESINIGNLTAGSTYLIKVSAVAGDNAIQGNTKEISVRTNQSSLFISIRFSSLLTKPESEQLLILQVIPRNPTSRHTKHDNVHMLTNIFHTTTQAQLQLHLVRG</sequence>
<dbReference type="PROSITE" id="PS00524">
    <property type="entry name" value="SMB_1"/>
    <property type="match status" value="1"/>
</dbReference>
<proteinExistence type="predicted"/>
<gene>
    <name evidence="6" type="ORF">GDO78_001660</name>
</gene>
<evidence type="ECO:0000256" key="3">
    <source>
        <dbReference type="SAM" id="SignalP"/>
    </source>
</evidence>
<evidence type="ECO:0000256" key="2">
    <source>
        <dbReference type="SAM" id="MobiDB-lite"/>
    </source>
</evidence>
<dbReference type="PANTHER" id="PTHR46957:SF10">
    <property type="entry name" value="PROTEIN TYROSINE PHOSPHATASE, RECEPTOR TYPE, H"/>
    <property type="match status" value="1"/>
</dbReference>
<dbReference type="PANTHER" id="PTHR46957">
    <property type="entry name" value="CYTOKINE RECEPTOR"/>
    <property type="match status" value="1"/>
</dbReference>
<feature type="domain" description="Fibronectin type-III" evidence="4">
    <location>
        <begin position="310"/>
        <end position="394"/>
    </location>
</feature>
<keyword evidence="3" id="KW-0732">Signal</keyword>
<dbReference type="Proteomes" id="UP000770717">
    <property type="component" value="Unassembled WGS sequence"/>
</dbReference>
<evidence type="ECO:0000259" key="5">
    <source>
        <dbReference type="PROSITE" id="PS50958"/>
    </source>
</evidence>
<feature type="chain" id="PRO_5035222144" evidence="3">
    <location>
        <begin position="27"/>
        <end position="541"/>
    </location>
</feature>
<evidence type="ECO:0000313" key="6">
    <source>
        <dbReference type="EMBL" id="KAG9493907.1"/>
    </source>
</evidence>
<dbReference type="InterPro" id="IPR036116">
    <property type="entry name" value="FN3_sf"/>
</dbReference>
<reference evidence="6" key="1">
    <citation type="thesis" date="2020" institute="ProQuest LLC" country="789 East Eisenhower Parkway, Ann Arbor, MI, USA">
        <title>Comparative Genomics and Chromosome Evolution.</title>
        <authorList>
            <person name="Mudd A.B."/>
        </authorList>
    </citation>
    <scope>NUCLEOTIDE SEQUENCE</scope>
    <source>
        <strain evidence="6">HN-11 Male</strain>
        <tissue evidence="6">Kidney and liver</tissue>
    </source>
</reference>
<keyword evidence="7" id="KW-1185">Reference proteome</keyword>
<dbReference type="OrthoDB" id="9907900at2759"/>
<feature type="domain" description="SMB" evidence="5">
    <location>
        <begin position="25"/>
        <end position="74"/>
    </location>
</feature>
<evidence type="ECO:0000313" key="7">
    <source>
        <dbReference type="Proteomes" id="UP000770717"/>
    </source>
</evidence>
<dbReference type="InterPro" id="IPR001212">
    <property type="entry name" value="Somatomedin_B_dom"/>
</dbReference>